<protein>
    <submittedName>
        <fullName evidence="7">RNA polymerase sigma factor</fullName>
    </submittedName>
</protein>
<dbReference type="NCBIfam" id="NF008888">
    <property type="entry name" value="PRK11922.1"/>
    <property type="match status" value="1"/>
</dbReference>
<sequence>MADVPNSGLTDADAEIVRRVVAGDLTAFELLMRRHNRRLFRLARATLRNDAEAEDALQDAYLKAFKSLGQFRGDAALATWLSRLVLNECFGKIRREARRQNLMPTLVHSADDEQMAFDMDPTNAHDDFAPDQAASRAEIRALLERKLDALPVGFRTVFVLRSVEEMSIEETAQCLGIPEATVRSRHFRARQMLRDSLAEEVDRLGPALFEFGGACCDRIVEAVLARLREM</sequence>
<dbReference type="GO" id="GO:0016987">
    <property type="term" value="F:sigma factor activity"/>
    <property type="evidence" value="ECO:0007669"/>
    <property type="project" value="UniProtKB-KW"/>
</dbReference>
<comment type="similarity">
    <text evidence="1">Belongs to the sigma-70 factor family. ECF subfamily.</text>
</comment>
<dbReference type="CDD" id="cd06171">
    <property type="entry name" value="Sigma70_r4"/>
    <property type="match status" value="1"/>
</dbReference>
<dbReference type="GO" id="GO:0003677">
    <property type="term" value="F:DNA binding"/>
    <property type="evidence" value="ECO:0007669"/>
    <property type="project" value="InterPro"/>
</dbReference>
<evidence type="ECO:0000256" key="1">
    <source>
        <dbReference type="ARBA" id="ARBA00010641"/>
    </source>
</evidence>
<proteinExistence type="inferred from homology"/>
<dbReference type="PANTHER" id="PTHR43133">
    <property type="entry name" value="RNA POLYMERASE ECF-TYPE SIGMA FACTO"/>
    <property type="match status" value="1"/>
</dbReference>
<accession>A0A9X1RSB2</accession>
<keyword evidence="8" id="KW-1185">Reference proteome</keyword>
<comment type="caution">
    <text evidence="7">The sequence shown here is derived from an EMBL/GenBank/DDBJ whole genome shotgun (WGS) entry which is preliminary data.</text>
</comment>
<dbReference type="EMBL" id="JAKLJA010000013">
    <property type="protein sequence ID" value="MCG5075087.1"/>
    <property type="molecule type" value="Genomic_DNA"/>
</dbReference>
<evidence type="ECO:0000259" key="5">
    <source>
        <dbReference type="Pfam" id="PF04542"/>
    </source>
</evidence>
<dbReference type="SUPFAM" id="SSF88946">
    <property type="entry name" value="Sigma2 domain of RNA polymerase sigma factors"/>
    <property type="match status" value="1"/>
</dbReference>
<keyword evidence="4" id="KW-0804">Transcription</keyword>
<dbReference type="InterPro" id="IPR039425">
    <property type="entry name" value="RNA_pol_sigma-70-like"/>
</dbReference>
<reference evidence="7" key="1">
    <citation type="submission" date="2022-01" db="EMBL/GenBank/DDBJ databases">
        <title>Genome sequence and assembly of Parabukholderia sp. RG36.</title>
        <authorList>
            <person name="Chhetri G."/>
        </authorList>
    </citation>
    <scope>NUCLEOTIDE SEQUENCE</scope>
    <source>
        <strain evidence="7">RG36</strain>
    </source>
</reference>
<dbReference type="PANTHER" id="PTHR43133:SF51">
    <property type="entry name" value="RNA POLYMERASE SIGMA FACTOR"/>
    <property type="match status" value="1"/>
</dbReference>
<evidence type="ECO:0000313" key="7">
    <source>
        <dbReference type="EMBL" id="MCG5075087.1"/>
    </source>
</evidence>
<keyword evidence="3" id="KW-0731">Sigma factor</keyword>
<evidence type="ECO:0000313" key="8">
    <source>
        <dbReference type="Proteomes" id="UP001139308"/>
    </source>
</evidence>
<gene>
    <name evidence="7" type="ORF">L5014_17240</name>
</gene>
<feature type="domain" description="RNA polymerase sigma-70 region 2" evidence="5">
    <location>
        <begin position="31"/>
        <end position="99"/>
    </location>
</feature>
<dbReference type="GO" id="GO:0006352">
    <property type="term" value="P:DNA-templated transcription initiation"/>
    <property type="evidence" value="ECO:0007669"/>
    <property type="project" value="InterPro"/>
</dbReference>
<keyword evidence="2" id="KW-0805">Transcription regulation</keyword>
<evidence type="ECO:0000256" key="3">
    <source>
        <dbReference type="ARBA" id="ARBA00023082"/>
    </source>
</evidence>
<dbReference type="Gene3D" id="1.10.1740.10">
    <property type="match status" value="1"/>
</dbReference>
<dbReference type="Pfam" id="PF08281">
    <property type="entry name" value="Sigma70_r4_2"/>
    <property type="match status" value="1"/>
</dbReference>
<dbReference type="AlphaFoldDB" id="A0A9X1RSB2"/>
<dbReference type="InterPro" id="IPR007627">
    <property type="entry name" value="RNA_pol_sigma70_r2"/>
</dbReference>
<dbReference type="Gene3D" id="1.10.10.10">
    <property type="entry name" value="Winged helix-like DNA-binding domain superfamily/Winged helix DNA-binding domain"/>
    <property type="match status" value="1"/>
</dbReference>
<dbReference type="InterPro" id="IPR014284">
    <property type="entry name" value="RNA_pol_sigma-70_dom"/>
</dbReference>
<dbReference type="Proteomes" id="UP001139308">
    <property type="component" value="Unassembled WGS sequence"/>
</dbReference>
<evidence type="ECO:0000256" key="4">
    <source>
        <dbReference type="ARBA" id="ARBA00023163"/>
    </source>
</evidence>
<dbReference type="NCBIfam" id="TIGR02937">
    <property type="entry name" value="sigma70-ECF"/>
    <property type="match status" value="1"/>
</dbReference>
<dbReference type="InterPro" id="IPR013325">
    <property type="entry name" value="RNA_pol_sigma_r2"/>
</dbReference>
<dbReference type="Pfam" id="PF04542">
    <property type="entry name" value="Sigma70_r2"/>
    <property type="match status" value="1"/>
</dbReference>
<dbReference type="InterPro" id="IPR013324">
    <property type="entry name" value="RNA_pol_sigma_r3/r4-like"/>
</dbReference>
<dbReference type="InterPro" id="IPR013249">
    <property type="entry name" value="RNA_pol_sigma70_r4_t2"/>
</dbReference>
<feature type="domain" description="RNA polymerase sigma factor 70 region 4 type 2" evidence="6">
    <location>
        <begin position="142"/>
        <end position="193"/>
    </location>
</feature>
<dbReference type="SUPFAM" id="SSF88659">
    <property type="entry name" value="Sigma3 and sigma4 domains of RNA polymerase sigma factors"/>
    <property type="match status" value="1"/>
</dbReference>
<evidence type="ECO:0000256" key="2">
    <source>
        <dbReference type="ARBA" id="ARBA00023015"/>
    </source>
</evidence>
<name>A0A9X1RSB2_9BURK</name>
<evidence type="ECO:0000259" key="6">
    <source>
        <dbReference type="Pfam" id="PF08281"/>
    </source>
</evidence>
<organism evidence="7 8">
    <name type="scientific">Paraburkholderia tagetis</name>
    <dbReference type="NCBI Taxonomy" id="2913261"/>
    <lineage>
        <taxon>Bacteria</taxon>
        <taxon>Pseudomonadati</taxon>
        <taxon>Pseudomonadota</taxon>
        <taxon>Betaproteobacteria</taxon>
        <taxon>Burkholderiales</taxon>
        <taxon>Burkholderiaceae</taxon>
        <taxon>Paraburkholderia</taxon>
    </lineage>
</organism>
<dbReference type="InterPro" id="IPR036388">
    <property type="entry name" value="WH-like_DNA-bd_sf"/>
</dbReference>